<protein>
    <recommendedName>
        <fullName evidence="6">Transposase</fullName>
    </recommendedName>
</protein>
<dbReference type="EMBL" id="AP024237">
    <property type="protein sequence ID" value="BCO34916.1"/>
    <property type="molecule type" value="Genomic_DNA"/>
</dbReference>
<sequence>MSLRYGRLFDETVRADYERALIQAKAQLGPVLPERTQLPITDISNGSNDWKDTPTIKARLAGGYCLRTPAQGACAYANICEHCPNFRTESTFLSILATQRADAAALAADADARGWGAEATRHRRLVERLDQVMNQTDTP</sequence>
<evidence type="ECO:0000313" key="1">
    <source>
        <dbReference type="EMBL" id="BCO34916.1"/>
    </source>
</evidence>
<evidence type="ECO:0008006" key="6">
    <source>
        <dbReference type="Google" id="ProtNLM"/>
    </source>
</evidence>
<keyword evidence="5" id="KW-1185">Reference proteome</keyword>
<organism evidence="4 5">
    <name type="scientific">Mycobacterium heckeshornense</name>
    <dbReference type="NCBI Taxonomy" id="110505"/>
    <lineage>
        <taxon>Bacteria</taxon>
        <taxon>Bacillati</taxon>
        <taxon>Actinomycetota</taxon>
        <taxon>Actinomycetes</taxon>
        <taxon>Mycobacteriales</taxon>
        <taxon>Mycobacteriaceae</taxon>
        <taxon>Mycobacterium</taxon>
    </lineage>
</organism>
<evidence type="ECO:0000313" key="2">
    <source>
        <dbReference type="EMBL" id="BCO36218.1"/>
    </source>
</evidence>
<dbReference type="Proteomes" id="UP000595446">
    <property type="component" value="Chromosome"/>
</dbReference>
<dbReference type="EMBL" id="AP024237">
    <property type="protein sequence ID" value="BCO37449.1"/>
    <property type="molecule type" value="Genomic_DNA"/>
</dbReference>
<gene>
    <name evidence="1" type="ORF">MHEC_13490</name>
    <name evidence="2" type="ORF">MHEC_26510</name>
    <name evidence="3" type="ORF">MHEC_28560</name>
    <name evidence="4" type="ORF">MHEC_38820</name>
</gene>
<dbReference type="AlphaFoldDB" id="A0A7R7TTX8"/>
<dbReference type="RefSeq" id="WP_200902221.1">
    <property type="nucleotide sequence ID" value="NZ_AP024237.1"/>
</dbReference>
<dbReference type="EMBL" id="AP024237">
    <property type="protein sequence ID" value="BCO36218.1"/>
    <property type="molecule type" value="Genomic_DNA"/>
</dbReference>
<dbReference type="EMBL" id="AP024237">
    <property type="protein sequence ID" value="BCO36423.1"/>
    <property type="molecule type" value="Genomic_DNA"/>
</dbReference>
<name>A0A7R7TTX8_9MYCO</name>
<accession>A0A7R7TTX8</accession>
<evidence type="ECO:0000313" key="3">
    <source>
        <dbReference type="EMBL" id="BCO36423.1"/>
    </source>
</evidence>
<proteinExistence type="predicted"/>
<reference evidence="4 5" key="1">
    <citation type="submission" date="2020-12" db="EMBL/GenBank/DDBJ databases">
        <title>Complete genome sequence of Mycobacterium heckeshornense JCM 15655T, closely related to a pathogenic non-tuberculous mycobacterial species Mycobacterium xenopi.</title>
        <authorList>
            <person name="Yoshida M."/>
            <person name="Fukano H."/>
            <person name="Asakura T."/>
            <person name="Suzuki M."/>
            <person name="Hoshino Y."/>
        </authorList>
    </citation>
    <scope>NUCLEOTIDE SEQUENCE [LARGE SCALE GENOMIC DNA]</scope>
    <source>
        <strain evidence="4 5">JCM 15655</strain>
    </source>
</reference>
<evidence type="ECO:0000313" key="5">
    <source>
        <dbReference type="Proteomes" id="UP000595446"/>
    </source>
</evidence>
<evidence type="ECO:0000313" key="4">
    <source>
        <dbReference type="EMBL" id="BCO37449.1"/>
    </source>
</evidence>